<keyword evidence="2" id="KW-1133">Transmembrane helix</keyword>
<comment type="caution">
    <text evidence="3">The sequence shown here is derived from an EMBL/GenBank/DDBJ whole genome shotgun (WGS) entry which is preliminary data.</text>
</comment>
<organism evidence="3 4">
    <name type="scientific">Deinococcus arboris</name>
    <dbReference type="NCBI Taxonomy" id="2682977"/>
    <lineage>
        <taxon>Bacteria</taxon>
        <taxon>Thermotogati</taxon>
        <taxon>Deinococcota</taxon>
        <taxon>Deinococci</taxon>
        <taxon>Deinococcales</taxon>
        <taxon>Deinococcaceae</taxon>
        <taxon>Deinococcus</taxon>
    </lineage>
</organism>
<reference evidence="3 4" key="1">
    <citation type="submission" date="2019-12" db="EMBL/GenBank/DDBJ databases">
        <title>Deinococcus sp. HMF7620 Genome sequencing and assembly.</title>
        <authorList>
            <person name="Kang H."/>
            <person name="Kim H."/>
            <person name="Joh K."/>
        </authorList>
    </citation>
    <scope>NUCLEOTIDE SEQUENCE [LARGE SCALE GENOMIC DNA]</scope>
    <source>
        <strain evidence="3 4">HMF7620</strain>
    </source>
</reference>
<evidence type="ECO:0000256" key="2">
    <source>
        <dbReference type="SAM" id="Phobius"/>
    </source>
</evidence>
<feature type="transmembrane region" description="Helical" evidence="2">
    <location>
        <begin position="23"/>
        <end position="42"/>
    </location>
</feature>
<sequence>MSKPVEPLGQRVRRVIIPGTTGGFYTLTLGALGFLTVLGVYVHSYVTGRAMPDLSGELLAGSLVALGVHQVRGISADRVNAANGLAPVPIDPTAPAQPTPGPLPDLRPTD</sequence>
<name>A0A7C9HTZ9_9DEIO</name>
<evidence type="ECO:0000313" key="4">
    <source>
        <dbReference type="Proteomes" id="UP000483286"/>
    </source>
</evidence>
<gene>
    <name evidence="3" type="ORF">GO986_19715</name>
</gene>
<keyword evidence="2" id="KW-0472">Membrane</keyword>
<dbReference type="RefSeq" id="WP_157461231.1">
    <property type="nucleotide sequence ID" value="NZ_WQLB01000038.1"/>
</dbReference>
<keyword evidence="4" id="KW-1185">Reference proteome</keyword>
<accession>A0A7C9HTZ9</accession>
<evidence type="ECO:0000313" key="3">
    <source>
        <dbReference type="EMBL" id="MVN88972.1"/>
    </source>
</evidence>
<proteinExistence type="predicted"/>
<dbReference type="Proteomes" id="UP000483286">
    <property type="component" value="Unassembled WGS sequence"/>
</dbReference>
<protein>
    <submittedName>
        <fullName evidence="3">Uncharacterized protein</fullName>
    </submittedName>
</protein>
<dbReference type="AlphaFoldDB" id="A0A7C9HTZ9"/>
<keyword evidence="2" id="KW-0812">Transmembrane</keyword>
<feature type="compositionally biased region" description="Pro residues" evidence="1">
    <location>
        <begin position="89"/>
        <end position="110"/>
    </location>
</feature>
<dbReference type="EMBL" id="WQLB01000038">
    <property type="protein sequence ID" value="MVN88972.1"/>
    <property type="molecule type" value="Genomic_DNA"/>
</dbReference>
<evidence type="ECO:0000256" key="1">
    <source>
        <dbReference type="SAM" id="MobiDB-lite"/>
    </source>
</evidence>
<feature type="region of interest" description="Disordered" evidence="1">
    <location>
        <begin position="86"/>
        <end position="110"/>
    </location>
</feature>